<dbReference type="Proteomes" id="UP000799428">
    <property type="component" value="Unassembled WGS sequence"/>
</dbReference>
<proteinExistence type="predicted"/>
<dbReference type="EMBL" id="MU005788">
    <property type="protein sequence ID" value="KAF2703304.1"/>
    <property type="molecule type" value="Genomic_DNA"/>
</dbReference>
<evidence type="ECO:0000313" key="2">
    <source>
        <dbReference type="Proteomes" id="UP000799428"/>
    </source>
</evidence>
<reference evidence="1" key="1">
    <citation type="journal article" date="2020" name="Stud. Mycol.">
        <title>101 Dothideomycetes genomes: a test case for predicting lifestyles and emergence of pathogens.</title>
        <authorList>
            <person name="Haridas S."/>
            <person name="Albert R."/>
            <person name="Binder M."/>
            <person name="Bloem J."/>
            <person name="Labutti K."/>
            <person name="Salamov A."/>
            <person name="Andreopoulos B."/>
            <person name="Baker S."/>
            <person name="Barry K."/>
            <person name="Bills G."/>
            <person name="Bluhm B."/>
            <person name="Cannon C."/>
            <person name="Castanera R."/>
            <person name="Culley D."/>
            <person name="Daum C."/>
            <person name="Ezra D."/>
            <person name="Gonzalez J."/>
            <person name="Henrissat B."/>
            <person name="Kuo A."/>
            <person name="Liang C."/>
            <person name="Lipzen A."/>
            <person name="Lutzoni F."/>
            <person name="Magnuson J."/>
            <person name="Mondo S."/>
            <person name="Nolan M."/>
            <person name="Ohm R."/>
            <person name="Pangilinan J."/>
            <person name="Park H.-J."/>
            <person name="Ramirez L."/>
            <person name="Alfaro M."/>
            <person name="Sun H."/>
            <person name="Tritt A."/>
            <person name="Yoshinaga Y."/>
            <person name="Zwiers L.-H."/>
            <person name="Turgeon B."/>
            <person name="Goodwin S."/>
            <person name="Spatafora J."/>
            <person name="Crous P."/>
            <person name="Grigoriev I."/>
        </authorList>
    </citation>
    <scope>NUCLEOTIDE SEQUENCE</scope>
    <source>
        <strain evidence="1">CBS 279.74</strain>
    </source>
</reference>
<evidence type="ECO:0000313" key="1">
    <source>
        <dbReference type="EMBL" id="KAF2703304.1"/>
    </source>
</evidence>
<protein>
    <submittedName>
        <fullName evidence="1">Uncharacterized protein</fullName>
    </submittedName>
</protein>
<dbReference type="OrthoDB" id="3799695at2759"/>
<accession>A0A6G1JRR4</accession>
<dbReference type="Pfam" id="PF18759">
    <property type="entry name" value="Plavaka"/>
    <property type="match status" value="1"/>
</dbReference>
<feature type="non-terminal residue" evidence="1">
    <location>
        <position position="1"/>
    </location>
</feature>
<sequence>IYHQAMAKIFKSLEGPGRARVRLQCADRIEQMCHPIIGAIIADYAKQVLIIGVKDSQHCVVCKVLLKERHTLV</sequence>
<dbReference type="InterPro" id="IPR041078">
    <property type="entry name" value="Plavaka"/>
</dbReference>
<name>A0A6G1JRR4_9PLEO</name>
<gene>
    <name evidence="1" type="ORF">K504DRAFT_392673</name>
</gene>
<organism evidence="1 2">
    <name type="scientific">Pleomassaria siparia CBS 279.74</name>
    <dbReference type="NCBI Taxonomy" id="1314801"/>
    <lineage>
        <taxon>Eukaryota</taxon>
        <taxon>Fungi</taxon>
        <taxon>Dikarya</taxon>
        <taxon>Ascomycota</taxon>
        <taxon>Pezizomycotina</taxon>
        <taxon>Dothideomycetes</taxon>
        <taxon>Pleosporomycetidae</taxon>
        <taxon>Pleosporales</taxon>
        <taxon>Pleomassariaceae</taxon>
        <taxon>Pleomassaria</taxon>
    </lineage>
</organism>
<dbReference type="AlphaFoldDB" id="A0A6G1JRR4"/>
<keyword evidence="2" id="KW-1185">Reference proteome</keyword>